<dbReference type="InterPro" id="IPR020103">
    <property type="entry name" value="PsdUridine_synth_cat_dom_sf"/>
</dbReference>
<protein>
    <submittedName>
        <fullName evidence="3">Uncharacterized protein</fullName>
    </submittedName>
</protein>
<dbReference type="EMBL" id="JACEIK010004399">
    <property type="protein sequence ID" value="MCD9645319.1"/>
    <property type="molecule type" value="Genomic_DNA"/>
</dbReference>
<evidence type="ECO:0000256" key="1">
    <source>
        <dbReference type="ARBA" id="ARBA00023235"/>
    </source>
</evidence>
<dbReference type="SUPFAM" id="SSF55120">
    <property type="entry name" value="Pseudouridine synthase"/>
    <property type="match status" value="1"/>
</dbReference>
<dbReference type="Proteomes" id="UP000823775">
    <property type="component" value="Unassembled WGS sequence"/>
</dbReference>
<dbReference type="Gene3D" id="3.30.70.580">
    <property type="entry name" value="Pseudouridine synthase I, catalytic domain, N-terminal subdomain"/>
    <property type="match status" value="1"/>
</dbReference>
<evidence type="ECO:0000256" key="2">
    <source>
        <dbReference type="SAM" id="MobiDB-lite"/>
    </source>
</evidence>
<gene>
    <name evidence="3" type="ORF">HAX54_034157</name>
</gene>
<evidence type="ECO:0000313" key="3">
    <source>
        <dbReference type="EMBL" id="MCD9645319.1"/>
    </source>
</evidence>
<dbReference type="InterPro" id="IPR020094">
    <property type="entry name" value="TruA/RsuA/RluB/E/F_N"/>
</dbReference>
<comment type="caution">
    <text evidence="3">The sequence shown here is derived from an EMBL/GenBank/DDBJ whole genome shotgun (WGS) entry which is preliminary data.</text>
</comment>
<sequence>MVDTRLKVLEDGQNVLMKDISDMRSSLDGTNKLMQEILVKFSEIGARMTISAPAPTRFMPLEMTVARSSSSGGECYQFMYARPWHKVVDFYADMVKGHTSLLGLFGKETPADHEDAEIREDHEKSELVTFPVKDRSGRWARVNFKIVLSYHGGSFDGWQKQPDLNTVQGLVERSLGEFVDEKKAQLLKDKNLPLEGCAVVAGRTDKGVSASHQTPRRFGESTHELLLNREIPMSPAATPDMGTASSGWPPLPRGDTQHAGGEPPP</sequence>
<organism evidence="3 4">
    <name type="scientific">Datura stramonium</name>
    <name type="common">Jimsonweed</name>
    <name type="synonym">Common thornapple</name>
    <dbReference type="NCBI Taxonomy" id="4076"/>
    <lineage>
        <taxon>Eukaryota</taxon>
        <taxon>Viridiplantae</taxon>
        <taxon>Streptophyta</taxon>
        <taxon>Embryophyta</taxon>
        <taxon>Tracheophyta</taxon>
        <taxon>Spermatophyta</taxon>
        <taxon>Magnoliopsida</taxon>
        <taxon>eudicotyledons</taxon>
        <taxon>Gunneridae</taxon>
        <taxon>Pentapetalae</taxon>
        <taxon>asterids</taxon>
        <taxon>lamiids</taxon>
        <taxon>Solanales</taxon>
        <taxon>Solanaceae</taxon>
        <taxon>Solanoideae</taxon>
        <taxon>Datureae</taxon>
        <taxon>Datura</taxon>
    </lineage>
</organism>
<proteinExistence type="predicted"/>
<evidence type="ECO:0000313" key="4">
    <source>
        <dbReference type="Proteomes" id="UP000823775"/>
    </source>
</evidence>
<accession>A0ABS8VF33</accession>
<name>A0ABS8VF33_DATST</name>
<keyword evidence="1" id="KW-0413">Isomerase</keyword>
<feature type="region of interest" description="Disordered" evidence="2">
    <location>
        <begin position="233"/>
        <end position="265"/>
    </location>
</feature>
<reference evidence="3 4" key="1">
    <citation type="journal article" date="2021" name="BMC Genomics">
        <title>Datura genome reveals duplications of psychoactive alkaloid biosynthetic genes and high mutation rate following tissue culture.</title>
        <authorList>
            <person name="Rajewski A."/>
            <person name="Carter-House D."/>
            <person name="Stajich J."/>
            <person name="Litt A."/>
        </authorList>
    </citation>
    <scope>NUCLEOTIDE SEQUENCE [LARGE SCALE GENOMIC DNA]</scope>
    <source>
        <strain evidence="3">AR-01</strain>
    </source>
</reference>
<keyword evidence="4" id="KW-1185">Reference proteome</keyword>